<name>A0AC35U3C6_9BILA</name>
<dbReference type="WBParaSite" id="RSKR_0000729250.1">
    <property type="protein sequence ID" value="RSKR_0000729250.1"/>
    <property type="gene ID" value="RSKR_0000729250"/>
</dbReference>
<dbReference type="Proteomes" id="UP000095286">
    <property type="component" value="Unplaced"/>
</dbReference>
<evidence type="ECO:0000313" key="2">
    <source>
        <dbReference type="WBParaSite" id="RSKR_0000729250.1"/>
    </source>
</evidence>
<sequence>MSVLYIFITVLRVFVFGMAMVAGILIMLGPGVCYVIKKNPSTIECDGTASISILDWNTMGYGVYGQIVIFTVPLILSVKPLYYVLYYSLYKVWPCWIQQLITLSYVSIIFAGCGAIEVWMILRYGAIGFWNQMNVTTFIQGWASAGGLYFGCSILLLIDSVVMFCYRTKKQDECTIV</sequence>
<organism evidence="1 2">
    <name type="scientific">Rhabditophanes sp. KR3021</name>
    <dbReference type="NCBI Taxonomy" id="114890"/>
    <lineage>
        <taxon>Eukaryota</taxon>
        <taxon>Metazoa</taxon>
        <taxon>Ecdysozoa</taxon>
        <taxon>Nematoda</taxon>
        <taxon>Chromadorea</taxon>
        <taxon>Rhabditida</taxon>
        <taxon>Tylenchina</taxon>
        <taxon>Panagrolaimomorpha</taxon>
        <taxon>Strongyloidoidea</taxon>
        <taxon>Alloionematidae</taxon>
        <taxon>Rhabditophanes</taxon>
    </lineage>
</organism>
<evidence type="ECO:0000313" key="1">
    <source>
        <dbReference type="Proteomes" id="UP000095286"/>
    </source>
</evidence>
<accession>A0AC35U3C6</accession>
<protein>
    <submittedName>
        <fullName evidence="2">Transmembrane 9 superfamily member</fullName>
    </submittedName>
</protein>
<proteinExistence type="predicted"/>
<reference evidence="2" key="1">
    <citation type="submission" date="2016-11" db="UniProtKB">
        <authorList>
            <consortium name="WormBaseParasite"/>
        </authorList>
    </citation>
    <scope>IDENTIFICATION</scope>
    <source>
        <strain evidence="2">KR3021</strain>
    </source>
</reference>